<evidence type="ECO:0000313" key="2">
    <source>
        <dbReference type="EnsemblPlants" id="MELO3C007118.2.1"/>
    </source>
</evidence>
<dbReference type="AlphaFoldDB" id="A0A9I9CR12"/>
<feature type="compositionally biased region" description="Basic and acidic residues" evidence="1">
    <location>
        <begin position="28"/>
        <end position="39"/>
    </location>
</feature>
<dbReference type="Gramene" id="MELO3C007118.2.1">
    <property type="protein sequence ID" value="MELO3C007118.2.1"/>
    <property type="gene ID" value="MELO3C007118.2"/>
</dbReference>
<accession>A0A9I9CR12</accession>
<sequence>MERNDVVKGVTQKRGDGILWKRTEVNKTKEVKEGRKEGNEECDSDNPTKND</sequence>
<protein>
    <submittedName>
        <fullName evidence="2">Uncharacterized protein</fullName>
    </submittedName>
</protein>
<feature type="region of interest" description="Disordered" evidence="1">
    <location>
        <begin position="28"/>
        <end position="51"/>
    </location>
</feature>
<dbReference type="EnsemblPlants" id="MELO3C007118.2.1">
    <property type="protein sequence ID" value="MELO3C007118.2.1"/>
    <property type="gene ID" value="MELO3C007118.2"/>
</dbReference>
<proteinExistence type="predicted"/>
<name>A0A9I9CR12_CUCME</name>
<organism evidence="2">
    <name type="scientific">Cucumis melo</name>
    <name type="common">Muskmelon</name>
    <dbReference type="NCBI Taxonomy" id="3656"/>
    <lineage>
        <taxon>Eukaryota</taxon>
        <taxon>Viridiplantae</taxon>
        <taxon>Streptophyta</taxon>
        <taxon>Embryophyta</taxon>
        <taxon>Tracheophyta</taxon>
        <taxon>Spermatophyta</taxon>
        <taxon>Magnoliopsida</taxon>
        <taxon>eudicotyledons</taxon>
        <taxon>Gunneridae</taxon>
        <taxon>Pentapetalae</taxon>
        <taxon>rosids</taxon>
        <taxon>fabids</taxon>
        <taxon>Cucurbitales</taxon>
        <taxon>Cucurbitaceae</taxon>
        <taxon>Benincaseae</taxon>
        <taxon>Cucumis</taxon>
    </lineage>
</organism>
<reference evidence="2" key="1">
    <citation type="submission" date="2023-03" db="UniProtKB">
        <authorList>
            <consortium name="EnsemblPlants"/>
        </authorList>
    </citation>
    <scope>IDENTIFICATION</scope>
</reference>
<evidence type="ECO:0000256" key="1">
    <source>
        <dbReference type="SAM" id="MobiDB-lite"/>
    </source>
</evidence>